<comment type="caution">
    <text evidence="2">The sequence shown here is derived from an EMBL/GenBank/DDBJ whole genome shotgun (WGS) entry which is preliminary data.</text>
</comment>
<protein>
    <submittedName>
        <fullName evidence="2">DUF603 domain-containing protein</fullName>
    </submittedName>
</protein>
<evidence type="ECO:0000313" key="3">
    <source>
        <dbReference type="Proteomes" id="UP000824209"/>
    </source>
</evidence>
<dbReference type="PANTHER" id="PTHR33238:SF7">
    <property type="entry name" value="IRON-DEPENDENT TRANSCRIPTIONAL REGULATOR"/>
    <property type="match status" value="1"/>
</dbReference>
<proteinExistence type="predicted"/>
<sequence>MKKHAELTASQIRYLIAIKRLYERQGSVRGADIARELKVSKASVHRMMDFFEQVQYVKRDCGKHIVLTDDGMGKALEYEKYSMELNKRLFHSELCDNIEETAICYFLANLSEEKLAKKEQIAVSSMLSHSFE</sequence>
<dbReference type="InterPro" id="IPR036388">
    <property type="entry name" value="WH-like_DNA-bd_sf"/>
</dbReference>
<dbReference type="EMBL" id="DWYA01000016">
    <property type="protein sequence ID" value="HJB39098.1"/>
    <property type="molecule type" value="Genomic_DNA"/>
</dbReference>
<dbReference type="Proteomes" id="UP000824209">
    <property type="component" value="Unassembled WGS sequence"/>
</dbReference>
<dbReference type="SUPFAM" id="SSF46785">
    <property type="entry name" value="Winged helix' DNA-binding domain"/>
    <property type="match status" value="1"/>
</dbReference>
<feature type="domain" description="HTH dtxR-type" evidence="1">
    <location>
        <begin position="7"/>
        <end position="59"/>
    </location>
</feature>
<gene>
    <name evidence="2" type="ORF">H9943_01725</name>
</gene>
<dbReference type="InterPro" id="IPR050536">
    <property type="entry name" value="DtxR_MntR_Metal-Reg"/>
</dbReference>
<dbReference type="GO" id="GO:0003677">
    <property type="term" value="F:DNA binding"/>
    <property type="evidence" value="ECO:0007669"/>
    <property type="project" value="InterPro"/>
</dbReference>
<evidence type="ECO:0000313" key="2">
    <source>
        <dbReference type="EMBL" id="HJB39098.1"/>
    </source>
</evidence>
<dbReference type="Gene3D" id="1.10.10.10">
    <property type="entry name" value="Winged helix-like DNA-binding domain superfamily/Winged helix DNA-binding domain"/>
    <property type="match status" value="1"/>
</dbReference>
<dbReference type="InterPro" id="IPR022687">
    <property type="entry name" value="HTH_DTXR"/>
</dbReference>
<reference evidence="2" key="1">
    <citation type="journal article" date="2021" name="PeerJ">
        <title>Extensive microbial diversity within the chicken gut microbiome revealed by metagenomics and culture.</title>
        <authorList>
            <person name="Gilroy R."/>
            <person name="Ravi A."/>
            <person name="Getino M."/>
            <person name="Pursley I."/>
            <person name="Horton D.L."/>
            <person name="Alikhan N.F."/>
            <person name="Baker D."/>
            <person name="Gharbi K."/>
            <person name="Hall N."/>
            <person name="Watson M."/>
            <person name="Adriaenssens E.M."/>
            <person name="Foster-Nyarko E."/>
            <person name="Jarju S."/>
            <person name="Secka A."/>
            <person name="Antonio M."/>
            <person name="Oren A."/>
            <person name="Chaudhuri R.R."/>
            <person name="La Ragione R."/>
            <person name="Hildebrand F."/>
            <person name="Pallen M.J."/>
        </authorList>
    </citation>
    <scope>NUCLEOTIDE SEQUENCE</scope>
    <source>
        <strain evidence="2">ChiBcec8-14828</strain>
    </source>
</reference>
<evidence type="ECO:0000259" key="1">
    <source>
        <dbReference type="Pfam" id="PF01325"/>
    </source>
</evidence>
<dbReference type="PANTHER" id="PTHR33238">
    <property type="entry name" value="IRON (METAL) DEPENDENT REPRESSOR, DTXR FAMILY"/>
    <property type="match status" value="1"/>
</dbReference>
<dbReference type="InterPro" id="IPR036390">
    <property type="entry name" value="WH_DNA-bd_sf"/>
</dbReference>
<dbReference type="Pfam" id="PF01325">
    <property type="entry name" value="Fe_dep_repress"/>
    <property type="match status" value="1"/>
</dbReference>
<dbReference type="AlphaFoldDB" id="A0A9D2M2E2"/>
<reference evidence="2" key="2">
    <citation type="submission" date="2021-04" db="EMBL/GenBank/DDBJ databases">
        <authorList>
            <person name="Gilroy R."/>
        </authorList>
    </citation>
    <scope>NUCLEOTIDE SEQUENCE</scope>
    <source>
        <strain evidence="2">ChiBcec8-14828</strain>
    </source>
</reference>
<name>A0A9D2M2E2_9FIRM</name>
<accession>A0A9D2M2E2</accession>
<organism evidence="2 3">
    <name type="scientific">Candidatus Ruthenibacterium avium</name>
    <dbReference type="NCBI Taxonomy" id="2838751"/>
    <lineage>
        <taxon>Bacteria</taxon>
        <taxon>Bacillati</taxon>
        <taxon>Bacillota</taxon>
        <taxon>Clostridia</taxon>
        <taxon>Eubacteriales</taxon>
        <taxon>Oscillospiraceae</taxon>
        <taxon>Ruthenibacterium</taxon>
    </lineage>
</organism>